<accession>A0ABN9Y0D4</accession>
<keyword evidence="3" id="KW-1185">Reference proteome</keyword>
<evidence type="ECO:0000313" key="2">
    <source>
        <dbReference type="EMBL" id="CAK0904132.1"/>
    </source>
</evidence>
<name>A0ABN9Y0D4_9DINO</name>
<comment type="caution">
    <text evidence="2">The sequence shown here is derived from an EMBL/GenBank/DDBJ whole genome shotgun (WGS) entry which is preliminary data.</text>
</comment>
<evidence type="ECO:0000313" key="3">
    <source>
        <dbReference type="Proteomes" id="UP001189429"/>
    </source>
</evidence>
<sequence length="249" mass="26227">MPRGRPPPAAGPRSLGCRPGEGGGAERFLPMCVHGPCILCLVSSPRVLNAWRPGFRGGRAIGGRDAPPGPRPSVIEPPTAWRSEAAPTRTDAVPRLADITGSEESSRCLAMHPSGFGLRALCAALLGAWPAASGYAPPTKYLLVSDAVNGNIAYAKLTSPGVAGQMTPLITKGLVHPQGIAVDQKRQLLLVADSEPKKVFSYGLIVAGDGTLKVRGRHVCTAGPPWRLSRRRRSSTQEWYGAQCSGPRS</sequence>
<feature type="region of interest" description="Disordered" evidence="1">
    <location>
        <begin position="60"/>
        <end position="92"/>
    </location>
</feature>
<dbReference type="SUPFAM" id="SSF63825">
    <property type="entry name" value="YWTD domain"/>
    <property type="match status" value="1"/>
</dbReference>
<reference evidence="2" key="1">
    <citation type="submission" date="2023-10" db="EMBL/GenBank/DDBJ databases">
        <authorList>
            <person name="Chen Y."/>
            <person name="Shah S."/>
            <person name="Dougan E. K."/>
            <person name="Thang M."/>
            <person name="Chan C."/>
        </authorList>
    </citation>
    <scope>NUCLEOTIDE SEQUENCE [LARGE SCALE GENOMIC DNA]</scope>
</reference>
<proteinExistence type="predicted"/>
<dbReference type="EMBL" id="CAUYUJ010021358">
    <property type="protein sequence ID" value="CAK0904132.1"/>
    <property type="molecule type" value="Genomic_DNA"/>
</dbReference>
<protein>
    <submittedName>
        <fullName evidence="2">Uncharacterized protein</fullName>
    </submittedName>
</protein>
<organism evidence="2 3">
    <name type="scientific">Prorocentrum cordatum</name>
    <dbReference type="NCBI Taxonomy" id="2364126"/>
    <lineage>
        <taxon>Eukaryota</taxon>
        <taxon>Sar</taxon>
        <taxon>Alveolata</taxon>
        <taxon>Dinophyceae</taxon>
        <taxon>Prorocentrales</taxon>
        <taxon>Prorocentraceae</taxon>
        <taxon>Prorocentrum</taxon>
    </lineage>
</organism>
<evidence type="ECO:0000256" key="1">
    <source>
        <dbReference type="SAM" id="MobiDB-lite"/>
    </source>
</evidence>
<gene>
    <name evidence="2" type="ORF">PCOR1329_LOCUS80251</name>
</gene>
<dbReference type="Proteomes" id="UP001189429">
    <property type="component" value="Unassembled WGS sequence"/>
</dbReference>